<dbReference type="RefSeq" id="WP_338345761.1">
    <property type="nucleotide sequence ID" value="NZ_CAUZLR010000001.1"/>
</dbReference>
<name>A0ABN9YJH0_9LACO</name>
<reference evidence="1 2" key="1">
    <citation type="submission" date="2023-10" db="EMBL/GenBank/DDBJ databases">
        <authorList>
            <person name="Botero Cardona J."/>
        </authorList>
    </citation>
    <scope>NUCLEOTIDE SEQUENCE [LARGE SCALE GENOMIC DNA]</scope>
    <source>
        <strain evidence="1 2">R-54839</strain>
    </source>
</reference>
<organism evidence="1 2">
    <name type="scientific">Fructobacillus fructosus</name>
    <dbReference type="NCBI Taxonomy" id="1631"/>
    <lineage>
        <taxon>Bacteria</taxon>
        <taxon>Bacillati</taxon>
        <taxon>Bacillota</taxon>
        <taxon>Bacilli</taxon>
        <taxon>Lactobacillales</taxon>
        <taxon>Lactobacillaceae</taxon>
        <taxon>Fructobacillus</taxon>
    </lineage>
</organism>
<evidence type="ECO:0000313" key="1">
    <source>
        <dbReference type="EMBL" id="CAK1224746.1"/>
    </source>
</evidence>
<dbReference type="Proteomes" id="UP001314261">
    <property type="component" value="Unassembled WGS sequence"/>
</dbReference>
<dbReference type="EMBL" id="CAUZLR010000001">
    <property type="protein sequence ID" value="CAK1224746.1"/>
    <property type="molecule type" value="Genomic_DNA"/>
</dbReference>
<accession>A0ABN9YJH0</accession>
<comment type="caution">
    <text evidence="1">The sequence shown here is derived from an EMBL/GenBank/DDBJ whole genome shotgun (WGS) entry which is preliminary data.</text>
</comment>
<protein>
    <submittedName>
        <fullName evidence="1">Archaeal type</fullName>
    </submittedName>
</protein>
<dbReference type="InterPro" id="IPR011856">
    <property type="entry name" value="tRNA_endonuc-like_dom_sf"/>
</dbReference>
<keyword evidence="2" id="KW-1185">Reference proteome</keyword>
<sequence length="99" mass="11174">MKPEQRLQSQITTYLRRNDHFIIKTQSGPGTDIGTPDIITIDKHGKFLGLEIKRPDGQGTVSAEQKAVGAQIKRNGGLWYVIDSFTKFLEVIEDVEKLF</sequence>
<dbReference type="Gene3D" id="3.40.1350.10">
    <property type="match status" value="1"/>
</dbReference>
<evidence type="ECO:0000313" key="2">
    <source>
        <dbReference type="Proteomes" id="UP001314261"/>
    </source>
</evidence>
<proteinExistence type="predicted"/>
<gene>
    <name evidence="1" type="ORF">R54839_PPFHFPJH_00138</name>
</gene>